<reference evidence="1" key="2">
    <citation type="journal article" date="2015" name="Data Brief">
        <title>Shoot transcriptome of the giant reed, Arundo donax.</title>
        <authorList>
            <person name="Barrero R.A."/>
            <person name="Guerrero F.D."/>
            <person name="Moolhuijzen P."/>
            <person name="Goolsby J.A."/>
            <person name="Tidwell J."/>
            <person name="Bellgard S.E."/>
            <person name="Bellgard M.I."/>
        </authorList>
    </citation>
    <scope>NUCLEOTIDE SEQUENCE</scope>
    <source>
        <tissue evidence="1">Shoot tissue taken approximately 20 cm above the soil surface</tissue>
    </source>
</reference>
<reference evidence="1" key="1">
    <citation type="submission" date="2014-09" db="EMBL/GenBank/DDBJ databases">
        <authorList>
            <person name="Magalhaes I.L.F."/>
            <person name="Oliveira U."/>
            <person name="Santos F.R."/>
            <person name="Vidigal T.H.D.A."/>
            <person name="Brescovit A.D."/>
            <person name="Santos A.J."/>
        </authorList>
    </citation>
    <scope>NUCLEOTIDE SEQUENCE</scope>
    <source>
        <tissue evidence="1">Shoot tissue taken approximately 20 cm above the soil surface</tissue>
    </source>
</reference>
<name>A0A0A9EI73_ARUDO</name>
<evidence type="ECO:0000313" key="1">
    <source>
        <dbReference type="EMBL" id="JAD99786.1"/>
    </source>
</evidence>
<dbReference type="EMBL" id="GBRH01198109">
    <property type="protein sequence ID" value="JAD99786.1"/>
    <property type="molecule type" value="Transcribed_RNA"/>
</dbReference>
<protein>
    <submittedName>
        <fullName evidence="1">STY2</fullName>
    </submittedName>
</protein>
<proteinExistence type="predicted"/>
<sequence length="33" mass="3757">MATSVPFHFPWKTVPNAPEPISRRSSRSSFLII</sequence>
<organism evidence="1">
    <name type="scientific">Arundo donax</name>
    <name type="common">Giant reed</name>
    <name type="synonym">Donax arundinaceus</name>
    <dbReference type="NCBI Taxonomy" id="35708"/>
    <lineage>
        <taxon>Eukaryota</taxon>
        <taxon>Viridiplantae</taxon>
        <taxon>Streptophyta</taxon>
        <taxon>Embryophyta</taxon>
        <taxon>Tracheophyta</taxon>
        <taxon>Spermatophyta</taxon>
        <taxon>Magnoliopsida</taxon>
        <taxon>Liliopsida</taxon>
        <taxon>Poales</taxon>
        <taxon>Poaceae</taxon>
        <taxon>PACMAD clade</taxon>
        <taxon>Arundinoideae</taxon>
        <taxon>Arundineae</taxon>
        <taxon>Arundo</taxon>
    </lineage>
</organism>
<dbReference type="AlphaFoldDB" id="A0A0A9EI73"/>
<accession>A0A0A9EI73</accession>